<keyword evidence="2" id="KW-0234">DNA repair</keyword>
<dbReference type="GO" id="GO:0003697">
    <property type="term" value="F:single-stranded DNA binding"/>
    <property type="evidence" value="ECO:0007669"/>
    <property type="project" value="UniProtKB-UniRule"/>
</dbReference>
<evidence type="ECO:0000313" key="5">
    <source>
        <dbReference type="EMBL" id="PTX60030.1"/>
    </source>
</evidence>
<protein>
    <recommendedName>
        <fullName evidence="2 3">Single-stranded DNA-binding protein</fullName>
        <shortName evidence="2">SSB</shortName>
    </recommendedName>
</protein>
<comment type="subunit">
    <text evidence="2">Homotetramer.</text>
</comment>
<dbReference type="Proteomes" id="UP000244090">
    <property type="component" value="Unassembled WGS sequence"/>
</dbReference>
<dbReference type="InterPro" id="IPR012340">
    <property type="entry name" value="NA-bd_OB-fold"/>
</dbReference>
<name>A0A2T6BVC7_9FLAO</name>
<dbReference type="PROSITE" id="PS50935">
    <property type="entry name" value="SSB"/>
    <property type="match status" value="1"/>
</dbReference>
<keyword evidence="2" id="KW-0227">DNA damage</keyword>
<dbReference type="GO" id="GO:0006310">
    <property type="term" value="P:DNA recombination"/>
    <property type="evidence" value="ECO:0007669"/>
    <property type="project" value="UniProtKB-UniRule"/>
</dbReference>
<evidence type="ECO:0000313" key="6">
    <source>
        <dbReference type="Proteomes" id="UP000244090"/>
    </source>
</evidence>
<dbReference type="GO" id="GO:0006281">
    <property type="term" value="P:DNA repair"/>
    <property type="evidence" value="ECO:0007669"/>
    <property type="project" value="UniProtKB-UniRule"/>
</dbReference>
<dbReference type="SUPFAM" id="SSF50249">
    <property type="entry name" value="Nucleic acid-binding proteins"/>
    <property type="match status" value="1"/>
</dbReference>
<dbReference type="InterPro" id="IPR000424">
    <property type="entry name" value="Primosome_PriB/ssb"/>
</dbReference>
<dbReference type="EMBL" id="QBKT01000007">
    <property type="protein sequence ID" value="PTX60030.1"/>
    <property type="molecule type" value="Genomic_DNA"/>
</dbReference>
<accession>A0A2T6BVC7</accession>
<keyword evidence="6" id="KW-1185">Reference proteome</keyword>
<dbReference type="RefSeq" id="WP_108115655.1">
    <property type="nucleotide sequence ID" value="NZ_QBKT01000007.1"/>
</dbReference>
<comment type="caution">
    <text evidence="5">The sequence shown here is derived from an EMBL/GenBank/DDBJ whole genome shotgun (WGS) entry which is preliminary data.</text>
</comment>
<gene>
    <name evidence="5" type="ORF">C8N46_10736</name>
</gene>
<dbReference type="AlphaFoldDB" id="A0A2T6BVC7"/>
<dbReference type="Pfam" id="PF00436">
    <property type="entry name" value="SSB"/>
    <property type="match status" value="1"/>
</dbReference>
<evidence type="ECO:0000256" key="2">
    <source>
        <dbReference type="HAMAP-Rule" id="MF_00984"/>
    </source>
</evidence>
<dbReference type="PANTHER" id="PTHR10302">
    <property type="entry name" value="SINGLE-STRANDED DNA-BINDING PROTEIN"/>
    <property type="match status" value="1"/>
</dbReference>
<organism evidence="5 6">
    <name type="scientific">Kordia periserrulae</name>
    <dbReference type="NCBI Taxonomy" id="701523"/>
    <lineage>
        <taxon>Bacteria</taxon>
        <taxon>Pseudomonadati</taxon>
        <taxon>Bacteroidota</taxon>
        <taxon>Flavobacteriia</taxon>
        <taxon>Flavobacteriales</taxon>
        <taxon>Flavobacteriaceae</taxon>
        <taxon>Kordia</taxon>
    </lineage>
</organism>
<evidence type="ECO:0000256" key="4">
    <source>
        <dbReference type="SAM" id="MobiDB-lite"/>
    </source>
</evidence>
<sequence length="163" mass="18070">MSGTLNKVMLIGHLGDEVKMHYFEGGGCIGRFPIATNDSYTNKQTGERVVNTDWHNIVVRNKAAEICEKYLSKGDKIYVEGRLKNRQWQGEDGQTRYTTEIQVTDFTFLSTKQESQANAGANTPANASNPNPQAAQQPSQPSAQPQQQAPQASHVEEDDDLPF</sequence>
<keyword evidence="1 2" id="KW-0238">DNA-binding</keyword>
<keyword evidence="2" id="KW-0235">DNA replication</keyword>
<dbReference type="NCBIfam" id="TIGR00621">
    <property type="entry name" value="ssb"/>
    <property type="match status" value="1"/>
</dbReference>
<evidence type="ECO:0000256" key="3">
    <source>
        <dbReference type="PIRNR" id="PIRNR002070"/>
    </source>
</evidence>
<proteinExistence type="inferred from homology"/>
<feature type="region of interest" description="Disordered" evidence="4">
    <location>
        <begin position="114"/>
        <end position="163"/>
    </location>
</feature>
<comment type="function">
    <text evidence="2">Plays an important role in DNA replication, recombination and repair. Binds to ssDNA and to an array of partner proteins to recruit them to their sites of action during DNA metabolism.</text>
</comment>
<dbReference type="OrthoDB" id="9809878at2"/>
<feature type="compositionally biased region" description="Low complexity" evidence="4">
    <location>
        <begin position="116"/>
        <end position="153"/>
    </location>
</feature>
<dbReference type="CDD" id="cd04496">
    <property type="entry name" value="SSB_OBF"/>
    <property type="match status" value="1"/>
</dbReference>
<reference evidence="5 6" key="1">
    <citation type="submission" date="2018-04" db="EMBL/GenBank/DDBJ databases">
        <title>Genomic Encyclopedia of Archaeal and Bacterial Type Strains, Phase II (KMG-II): from individual species to whole genera.</title>
        <authorList>
            <person name="Goeker M."/>
        </authorList>
    </citation>
    <scope>NUCLEOTIDE SEQUENCE [LARGE SCALE GENOMIC DNA]</scope>
    <source>
        <strain evidence="5 6">DSM 25731</strain>
    </source>
</reference>
<dbReference type="HAMAP" id="MF_00984">
    <property type="entry name" value="SSB"/>
    <property type="match status" value="1"/>
</dbReference>
<comment type="caution">
    <text evidence="2">Lacks conserved residue(s) required for the propagation of feature annotation.</text>
</comment>
<dbReference type="GO" id="GO:0006260">
    <property type="term" value="P:DNA replication"/>
    <property type="evidence" value="ECO:0007669"/>
    <property type="project" value="UniProtKB-UniRule"/>
</dbReference>
<dbReference type="PANTHER" id="PTHR10302:SF0">
    <property type="entry name" value="SINGLE-STRANDED DNA-BINDING PROTEIN, MITOCHONDRIAL"/>
    <property type="match status" value="1"/>
</dbReference>
<dbReference type="InterPro" id="IPR011344">
    <property type="entry name" value="ssDNA-bd"/>
</dbReference>
<evidence type="ECO:0000256" key="1">
    <source>
        <dbReference type="ARBA" id="ARBA00023125"/>
    </source>
</evidence>
<feature type="short sequence motif" description="Important for interaction with partner proteins" evidence="2">
    <location>
        <begin position="158"/>
        <end position="163"/>
    </location>
</feature>
<dbReference type="GO" id="GO:0009295">
    <property type="term" value="C:nucleoid"/>
    <property type="evidence" value="ECO:0007669"/>
    <property type="project" value="TreeGrafter"/>
</dbReference>
<dbReference type="PIRSF" id="PIRSF002070">
    <property type="entry name" value="SSB"/>
    <property type="match status" value="1"/>
</dbReference>
<keyword evidence="2" id="KW-0233">DNA recombination</keyword>
<dbReference type="Gene3D" id="2.40.50.140">
    <property type="entry name" value="Nucleic acid-binding proteins"/>
    <property type="match status" value="1"/>
</dbReference>